<sequence length="280" mass="29711">MQTVVITGGTDGLGRGLAVHYLRQGARVVAVGSTPAKGKALLAEAAAVSAADRAVFLRADLTSVAAAEELVTTIETTCPSVDKLVLCAQRYRLFGPRTVTSEGFEHSFALAYLSRYVLSHGLRKALESAPRPVIMNVGTPGVPLGRIHWDDPQLTHGYSGTKATLQSFRANDLLGVAFAALYADSPVSHVGYNPGVVSTDMPNHLPAPLRVLTKAAFALLATSVTKAVAPMVRLLDEPPGERCTAYRSSRRLPLKGPAFDQDAALRLHHLTQDLVTGAKP</sequence>
<dbReference type="PANTHER" id="PTHR47534">
    <property type="entry name" value="YALI0E05731P"/>
    <property type="match status" value="1"/>
</dbReference>
<proteinExistence type="predicted"/>
<gene>
    <name evidence="2" type="ORF">ACFP1B_18480</name>
</gene>
<keyword evidence="3" id="KW-1185">Reference proteome</keyword>
<evidence type="ECO:0000256" key="1">
    <source>
        <dbReference type="ARBA" id="ARBA00023002"/>
    </source>
</evidence>
<name>A0ABW1GKK2_9ACTN</name>
<accession>A0ABW1GKK2</accession>
<dbReference type="PANTHER" id="PTHR47534:SF3">
    <property type="entry name" value="ALCOHOL DEHYDROGENASE-LIKE C-TERMINAL DOMAIN-CONTAINING PROTEIN"/>
    <property type="match status" value="1"/>
</dbReference>
<dbReference type="Proteomes" id="UP001596200">
    <property type="component" value="Unassembled WGS sequence"/>
</dbReference>
<evidence type="ECO:0000313" key="2">
    <source>
        <dbReference type="EMBL" id="MFC5915390.1"/>
    </source>
</evidence>
<dbReference type="InterPro" id="IPR052228">
    <property type="entry name" value="Sec_Metab_Biosynth_Oxidored"/>
</dbReference>
<dbReference type="SUPFAM" id="SSF51735">
    <property type="entry name" value="NAD(P)-binding Rossmann-fold domains"/>
    <property type="match status" value="1"/>
</dbReference>
<organism evidence="2 3">
    <name type="scientific">Streptomyces pulveraceus</name>
    <dbReference type="NCBI Taxonomy" id="68258"/>
    <lineage>
        <taxon>Bacteria</taxon>
        <taxon>Bacillati</taxon>
        <taxon>Actinomycetota</taxon>
        <taxon>Actinomycetes</taxon>
        <taxon>Kitasatosporales</taxon>
        <taxon>Streptomycetaceae</taxon>
        <taxon>Streptomyces</taxon>
    </lineage>
</organism>
<dbReference type="EMBL" id="JBHSPU010000016">
    <property type="protein sequence ID" value="MFC5915390.1"/>
    <property type="molecule type" value="Genomic_DNA"/>
</dbReference>
<evidence type="ECO:0000313" key="3">
    <source>
        <dbReference type="Proteomes" id="UP001596200"/>
    </source>
</evidence>
<dbReference type="Pfam" id="PF00106">
    <property type="entry name" value="adh_short"/>
    <property type="match status" value="1"/>
</dbReference>
<comment type="caution">
    <text evidence="2">The sequence shown here is derived from an EMBL/GenBank/DDBJ whole genome shotgun (WGS) entry which is preliminary data.</text>
</comment>
<protein>
    <submittedName>
        <fullName evidence="2">SDR family NAD(P)-dependent oxidoreductase</fullName>
    </submittedName>
</protein>
<reference evidence="3" key="1">
    <citation type="journal article" date="2019" name="Int. J. Syst. Evol. Microbiol.">
        <title>The Global Catalogue of Microorganisms (GCM) 10K type strain sequencing project: providing services to taxonomists for standard genome sequencing and annotation.</title>
        <authorList>
            <consortium name="The Broad Institute Genomics Platform"/>
            <consortium name="The Broad Institute Genome Sequencing Center for Infectious Disease"/>
            <person name="Wu L."/>
            <person name="Ma J."/>
        </authorList>
    </citation>
    <scope>NUCLEOTIDE SEQUENCE [LARGE SCALE GENOMIC DNA]</scope>
    <source>
        <strain evidence="3">JCM 4147</strain>
    </source>
</reference>
<dbReference type="InterPro" id="IPR002347">
    <property type="entry name" value="SDR_fam"/>
</dbReference>
<keyword evidence="1" id="KW-0560">Oxidoreductase</keyword>
<dbReference type="Gene3D" id="3.40.50.720">
    <property type="entry name" value="NAD(P)-binding Rossmann-like Domain"/>
    <property type="match status" value="1"/>
</dbReference>
<dbReference type="InterPro" id="IPR036291">
    <property type="entry name" value="NAD(P)-bd_dom_sf"/>
</dbReference>
<dbReference type="RefSeq" id="WP_344511015.1">
    <property type="nucleotide sequence ID" value="NZ_BAAATU010000019.1"/>
</dbReference>